<dbReference type="InterPro" id="IPR001254">
    <property type="entry name" value="Trypsin_dom"/>
</dbReference>
<keyword evidence="3" id="KW-0378">Hydrolase</keyword>
<dbReference type="InterPro" id="IPR001478">
    <property type="entry name" value="PDZ"/>
</dbReference>
<dbReference type="PROSITE" id="PS50106">
    <property type="entry name" value="PDZ"/>
    <property type="match status" value="1"/>
</dbReference>
<dbReference type="SMART" id="SM00228">
    <property type="entry name" value="PDZ"/>
    <property type="match status" value="1"/>
</dbReference>
<dbReference type="InterPro" id="IPR001940">
    <property type="entry name" value="Peptidase_S1C"/>
</dbReference>
<protein>
    <submittedName>
        <fullName evidence="5">Unannotated protein</fullName>
    </submittedName>
</protein>
<evidence type="ECO:0000256" key="1">
    <source>
        <dbReference type="ARBA" id="ARBA00010541"/>
    </source>
</evidence>
<accession>A0A6J6CXA3</accession>
<comment type="similarity">
    <text evidence="1">Belongs to the peptidase S1C family.</text>
</comment>
<evidence type="ECO:0000259" key="4">
    <source>
        <dbReference type="PROSITE" id="PS50106"/>
    </source>
</evidence>
<keyword evidence="2" id="KW-0645">Protease</keyword>
<evidence type="ECO:0000256" key="2">
    <source>
        <dbReference type="ARBA" id="ARBA00022670"/>
    </source>
</evidence>
<dbReference type="SUPFAM" id="SSF50494">
    <property type="entry name" value="Trypsin-like serine proteases"/>
    <property type="match status" value="1"/>
</dbReference>
<dbReference type="AlphaFoldDB" id="A0A6J6CXA3"/>
<name>A0A6J6CXA3_9ZZZZ</name>
<dbReference type="Gene3D" id="2.30.42.10">
    <property type="match status" value="1"/>
</dbReference>
<dbReference type="InterPro" id="IPR036034">
    <property type="entry name" value="PDZ_sf"/>
</dbReference>
<sequence length="162" mass="16404">MNGLIQTDAAISSGNSGGPLINLQGQVVGINTAVATSDYGSSANNIGFAIGVAEVQRVADILQTDATGTKRAQGYLGISLTDRNDGGSGAVIAEVQADSPADKAGLKVQDIVLEINDQAVTGQGALIAIIRDSQPGDTVTIVVERSGSRKTLTATLVSRPAE</sequence>
<reference evidence="5" key="1">
    <citation type="submission" date="2020-05" db="EMBL/GenBank/DDBJ databases">
        <authorList>
            <person name="Chiriac C."/>
            <person name="Salcher M."/>
            <person name="Ghai R."/>
            <person name="Kavagutti S V."/>
        </authorList>
    </citation>
    <scope>NUCLEOTIDE SEQUENCE</scope>
</reference>
<dbReference type="InterPro" id="IPR009003">
    <property type="entry name" value="Peptidase_S1_PA"/>
</dbReference>
<dbReference type="EMBL" id="CAEZTI010000003">
    <property type="protein sequence ID" value="CAB4555756.1"/>
    <property type="molecule type" value="Genomic_DNA"/>
</dbReference>
<dbReference type="InterPro" id="IPR043504">
    <property type="entry name" value="Peptidase_S1_PA_chymotrypsin"/>
</dbReference>
<proteinExistence type="inferred from homology"/>
<gene>
    <name evidence="5" type="ORF">UFOPK1619_00047</name>
</gene>
<dbReference type="Pfam" id="PF00089">
    <property type="entry name" value="Trypsin"/>
    <property type="match status" value="1"/>
</dbReference>
<dbReference type="PANTHER" id="PTHR43343:SF3">
    <property type="entry name" value="PROTEASE DO-LIKE 8, CHLOROPLASTIC"/>
    <property type="match status" value="1"/>
</dbReference>
<dbReference type="InterPro" id="IPR051201">
    <property type="entry name" value="Chloro_Bact_Ser_Proteases"/>
</dbReference>
<dbReference type="GO" id="GO:0006508">
    <property type="term" value="P:proteolysis"/>
    <property type="evidence" value="ECO:0007669"/>
    <property type="project" value="UniProtKB-KW"/>
</dbReference>
<feature type="domain" description="PDZ" evidence="4">
    <location>
        <begin position="65"/>
        <end position="147"/>
    </location>
</feature>
<evidence type="ECO:0000313" key="5">
    <source>
        <dbReference type="EMBL" id="CAB4555756.1"/>
    </source>
</evidence>
<dbReference type="GO" id="GO:0004252">
    <property type="term" value="F:serine-type endopeptidase activity"/>
    <property type="evidence" value="ECO:0007669"/>
    <property type="project" value="InterPro"/>
</dbReference>
<evidence type="ECO:0000256" key="3">
    <source>
        <dbReference type="ARBA" id="ARBA00022801"/>
    </source>
</evidence>
<organism evidence="5">
    <name type="scientific">freshwater metagenome</name>
    <dbReference type="NCBI Taxonomy" id="449393"/>
    <lineage>
        <taxon>unclassified sequences</taxon>
        <taxon>metagenomes</taxon>
        <taxon>ecological metagenomes</taxon>
    </lineage>
</organism>
<dbReference type="PANTHER" id="PTHR43343">
    <property type="entry name" value="PEPTIDASE S12"/>
    <property type="match status" value="1"/>
</dbReference>
<dbReference type="SUPFAM" id="SSF50156">
    <property type="entry name" value="PDZ domain-like"/>
    <property type="match status" value="1"/>
</dbReference>
<dbReference type="Pfam" id="PF13180">
    <property type="entry name" value="PDZ_2"/>
    <property type="match status" value="1"/>
</dbReference>
<dbReference type="Gene3D" id="2.40.10.10">
    <property type="entry name" value="Trypsin-like serine proteases"/>
    <property type="match status" value="1"/>
</dbReference>
<dbReference type="PRINTS" id="PR00834">
    <property type="entry name" value="PROTEASES2C"/>
</dbReference>